<sequence>VEEIVKILHYKSNELTGFYNWLSKKEAADMSERKLVGTVQTDSGEIAIVDPTLILQMEDFLKVSTGVGEGTFPVYFEKDDAEGGYGKSRIIIELEG</sequence>
<name>A0A382U1D4_9ZZZZ</name>
<feature type="non-terminal residue" evidence="1">
    <location>
        <position position="1"/>
    </location>
</feature>
<protein>
    <submittedName>
        <fullName evidence="1">Uncharacterized protein</fullName>
    </submittedName>
</protein>
<accession>A0A382U1D4</accession>
<evidence type="ECO:0000313" key="1">
    <source>
        <dbReference type="EMBL" id="SVD27468.1"/>
    </source>
</evidence>
<proteinExistence type="predicted"/>
<dbReference type="EMBL" id="UINC01140362">
    <property type="protein sequence ID" value="SVD27468.1"/>
    <property type="molecule type" value="Genomic_DNA"/>
</dbReference>
<gene>
    <name evidence="1" type="ORF">METZ01_LOCUS380322</name>
</gene>
<organism evidence="1">
    <name type="scientific">marine metagenome</name>
    <dbReference type="NCBI Taxonomy" id="408172"/>
    <lineage>
        <taxon>unclassified sequences</taxon>
        <taxon>metagenomes</taxon>
        <taxon>ecological metagenomes</taxon>
    </lineage>
</organism>
<dbReference type="AlphaFoldDB" id="A0A382U1D4"/>
<reference evidence="1" key="1">
    <citation type="submission" date="2018-05" db="EMBL/GenBank/DDBJ databases">
        <authorList>
            <person name="Lanie J.A."/>
            <person name="Ng W.-L."/>
            <person name="Kazmierczak K.M."/>
            <person name="Andrzejewski T.M."/>
            <person name="Davidsen T.M."/>
            <person name="Wayne K.J."/>
            <person name="Tettelin H."/>
            <person name="Glass J.I."/>
            <person name="Rusch D."/>
            <person name="Podicherti R."/>
            <person name="Tsui H.-C.T."/>
            <person name="Winkler M.E."/>
        </authorList>
    </citation>
    <scope>NUCLEOTIDE SEQUENCE</scope>
</reference>